<dbReference type="RefSeq" id="WP_342627606.1">
    <property type="nucleotide sequence ID" value="NZ_CP152276.1"/>
</dbReference>
<dbReference type="InterPro" id="IPR036942">
    <property type="entry name" value="Beta-barrel_TonB_sf"/>
</dbReference>
<keyword evidence="10 12" id="KW-0472">Membrane</keyword>
<evidence type="ECO:0000256" key="11">
    <source>
        <dbReference type="ARBA" id="ARBA00023237"/>
    </source>
</evidence>
<dbReference type="EMBL" id="CP152276">
    <property type="protein sequence ID" value="XAE41733.1"/>
    <property type="molecule type" value="Genomic_DNA"/>
</dbReference>
<gene>
    <name evidence="16" type="ORF">AAC691_15775</name>
</gene>
<dbReference type="InterPro" id="IPR000531">
    <property type="entry name" value="Beta-barrel_TonB"/>
</dbReference>
<feature type="domain" description="TonB-dependent receptor plug" evidence="15">
    <location>
        <begin position="131"/>
        <end position="233"/>
    </location>
</feature>
<reference evidence="16 17" key="1">
    <citation type="submission" date="2024-04" db="EMBL/GenBank/DDBJ databases">
        <title>Complete genome sequence of Nguyenibacter vanlangesis HBCM-1154, a strain capable of nitrogen fixation, IAA production, and phosphorus solubilization isolated from sugarcane soil.</title>
        <authorList>
            <person name="MY HANH P."/>
        </authorList>
    </citation>
    <scope>NUCLEOTIDE SEQUENCE [LARGE SCALE GENOMIC DNA]</scope>
    <source>
        <strain evidence="16 17">HBCM 1154</strain>
    </source>
</reference>
<protein>
    <submittedName>
        <fullName evidence="16">TonB-dependent receptor</fullName>
    </submittedName>
</protein>
<dbReference type="Proteomes" id="UP001449795">
    <property type="component" value="Chromosome"/>
</dbReference>
<keyword evidence="11" id="KW-0998">Cell outer membrane</keyword>
<dbReference type="InterPro" id="IPR039426">
    <property type="entry name" value="TonB-dep_rcpt-like"/>
</dbReference>
<evidence type="ECO:0000256" key="3">
    <source>
        <dbReference type="ARBA" id="ARBA00022452"/>
    </source>
</evidence>
<sequence>MALYGETPRQRTLAVPGQVRKRRRYPAFIETRPGSRALLLGATALIAAAAIPALAAAQTAPVTTATPPTHHHKSTARHHAAAKPVAGAAHVVPAAAPVAAPAVATTVAANTAPPDQMESIMIRAQRRLLREQDSPSAVTEIGQTQIRMSGAAGNIVSLLRNAPSVYTYQQGIGNNEPVMSIRGTRGLEAANTLDGMPMQDLLQGGSGAFLQNIIAAPFTQDQISGVSVYPGVAYPDQSTFGTIGGTVAYHSLRPADKFGVDVYGGVGSFGTWREGFKVDSGQLDGALGRGVDAPKVMVQYDNMQTKGFIDYTPARYNSFEAALDKPYDEGQSMFQATVLYNTGSGLITPEPIPMPYLQQNGNFSNYSPDQEYFRQNNDYFTLMLKNDTYINDYINVGLSGFYRYSNSTTEEYANPALFAPNGGDTPFTVGGANPFNQTIAGFGEQGLYGYGNPAYQPGAVTYDGNAMYNNSPACPASVVAQWAAAGQTSPCGYNAYTQTLHTDTYGIQPRVSILVPEFWGIRNTIHIGGLVARETQLNTPVYYGITQPVPHDAINDVAGAPNQGGGLGGGQQRTIFSGYLQDKIDLLHNTLHITPGFTLQGTKTAYSTGYQVFGTPSAATLATPYCQANTCNYGPFGNHKWDREFLPFVNVTYDLDKIAPALKGVSFYGSAGTSALYAPTSDFSPSVIGSPPSASIVHMYEGGVKYNTSHWLFSADYYYQKVDRDFGFFQYQSGPQAGDALYTNSGQRLMRGQEVTLMWRPNSTWTFSGNFSHNSARYLKTYEASVTVQEDQFGIAQRGSHVSGIPQWLAQFSVDYNKRNLLRRGDDLNVNLTGRYTGHQYTTYDLTGFQNIGPIPGTTGGYGTYDYYNTTAGATTMDPNGGIAPFVIFNLDVNYAMPVHELGPLKKVDFDLNVQNLFNTFYWQYKYRQISPASCGTFTSNPPGTTGFAGNAVSNYGCTPQFADGLPGMPATIMFTVRASF</sequence>
<keyword evidence="7" id="KW-0408">Iron</keyword>
<feature type="compositionally biased region" description="Basic residues" evidence="13">
    <location>
        <begin position="69"/>
        <end position="81"/>
    </location>
</feature>
<dbReference type="Pfam" id="PF07715">
    <property type="entry name" value="Plug"/>
    <property type="match status" value="1"/>
</dbReference>
<dbReference type="InterPro" id="IPR012910">
    <property type="entry name" value="Plug_dom"/>
</dbReference>
<comment type="subcellular location">
    <subcellularLocation>
        <location evidence="1">Cell outer membrane</location>
        <topology evidence="1">Multi-pass membrane protein</topology>
    </subcellularLocation>
</comment>
<evidence type="ECO:0000256" key="6">
    <source>
        <dbReference type="ARBA" id="ARBA00022729"/>
    </source>
</evidence>
<keyword evidence="8" id="KW-0406">Ion transport</keyword>
<evidence type="ECO:0000313" key="17">
    <source>
        <dbReference type="Proteomes" id="UP001449795"/>
    </source>
</evidence>
<evidence type="ECO:0000256" key="4">
    <source>
        <dbReference type="ARBA" id="ARBA00022496"/>
    </source>
</evidence>
<name>A0ABZ3D1V3_9PROT</name>
<dbReference type="Gene3D" id="2.40.170.20">
    <property type="entry name" value="TonB-dependent receptor, beta-barrel domain"/>
    <property type="match status" value="1"/>
</dbReference>
<evidence type="ECO:0000256" key="7">
    <source>
        <dbReference type="ARBA" id="ARBA00023004"/>
    </source>
</evidence>
<feature type="domain" description="TonB-dependent receptor-like beta-barrel" evidence="14">
    <location>
        <begin position="411"/>
        <end position="917"/>
    </location>
</feature>
<evidence type="ECO:0000256" key="8">
    <source>
        <dbReference type="ARBA" id="ARBA00023065"/>
    </source>
</evidence>
<evidence type="ECO:0000256" key="12">
    <source>
        <dbReference type="RuleBase" id="RU003357"/>
    </source>
</evidence>
<keyword evidence="17" id="KW-1185">Reference proteome</keyword>
<evidence type="ECO:0000256" key="5">
    <source>
        <dbReference type="ARBA" id="ARBA00022692"/>
    </source>
</evidence>
<dbReference type="InterPro" id="IPR037066">
    <property type="entry name" value="Plug_dom_sf"/>
</dbReference>
<evidence type="ECO:0000313" key="16">
    <source>
        <dbReference type="EMBL" id="XAE41733.1"/>
    </source>
</evidence>
<evidence type="ECO:0000256" key="2">
    <source>
        <dbReference type="ARBA" id="ARBA00022448"/>
    </source>
</evidence>
<feature type="region of interest" description="Disordered" evidence="13">
    <location>
        <begin position="62"/>
        <end position="82"/>
    </location>
</feature>
<proteinExistence type="inferred from homology"/>
<dbReference type="PANTHER" id="PTHR32552">
    <property type="entry name" value="FERRICHROME IRON RECEPTOR-RELATED"/>
    <property type="match status" value="1"/>
</dbReference>
<dbReference type="Pfam" id="PF00593">
    <property type="entry name" value="TonB_dep_Rec_b-barrel"/>
    <property type="match status" value="1"/>
</dbReference>
<evidence type="ECO:0000256" key="13">
    <source>
        <dbReference type="SAM" id="MobiDB-lite"/>
    </source>
</evidence>
<comment type="similarity">
    <text evidence="12">Belongs to the TonB-dependent receptor family.</text>
</comment>
<keyword evidence="3" id="KW-1134">Transmembrane beta strand</keyword>
<evidence type="ECO:0000256" key="9">
    <source>
        <dbReference type="ARBA" id="ARBA00023077"/>
    </source>
</evidence>
<keyword evidence="5" id="KW-0812">Transmembrane</keyword>
<keyword evidence="16" id="KW-0675">Receptor</keyword>
<keyword evidence="6" id="KW-0732">Signal</keyword>
<dbReference type="Gene3D" id="2.170.130.10">
    <property type="entry name" value="TonB-dependent receptor, plug domain"/>
    <property type="match status" value="1"/>
</dbReference>
<dbReference type="PANTHER" id="PTHR32552:SF68">
    <property type="entry name" value="FERRICHROME OUTER MEMBRANE TRANSPORTER_PHAGE RECEPTOR"/>
    <property type="match status" value="1"/>
</dbReference>
<evidence type="ECO:0000259" key="14">
    <source>
        <dbReference type="Pfam" id="PF00593"/>
    </source>
</evidence>
<keyword evidence="9 12" id="KW-0798">TonB box</keyword>
<keyword evidence="4" id="KW-0410">Iron transport</keyword>
<organism evidence="16 17">
    <name type="scientific">Nguyenibacter vanlangensis</name>
    <dbReference type="NCBI Taxonomy" id="1216886"/>
    <lineage>
        <taxon>Bacteria</taxon>
        <taxon>Pseudomonadati</taxon>
        <taxon>Pseudomonadota</taxon>
        <taxon>Alphaproteobacteria</taxon>
        <taxon>Acetobacterales</taxon>
        <taxon>Acetobacteraceae</taxon>
        <taxon>Nguyenibacter</taxon>
    </lineage>
</organism>
<evidence type="ECO:0000256" key="10">
    <source>
        <dbReference type="ARBA" id="ARBA00023136"/>
    </source>
</evidence>
<dbReference type="SUPFAM" id="SSF56935">
    <property type="entry name" value="Porins"/>
    <property type="match status" value="1"/>
</dbReference>
<evidence type="ECO:0000259" key="15">
    <source>
        <dbReference type="Pfam" id="PF07715"/>
    </source>
</evidence>
<keyword evidence="2" id="KW-0813">Transport</keyword>
<evidence type="ECO:0000256" key="1">
    <source>
        <dbReference type="ARBA" id="ARBA00004571"/>
    </source>
</evidence>
<accession>A0ABZ3D1V3</accession>